<dbReference type="GO" id="GO:0047372">
    <property type="term" value="F:monoacylglycerol lipase activity"/>
    <property type="evidence" value="ECO:0007669"/>
    <property type="project" value="TreeGrafter"/>
</dbReference>
<keyword evidence="3" id="KW-0378">Hydrolase</keyword>
<feature type="signal peptide" evidence="1">
    <location>
        <begin position="1"/>
        <end position="19"/>
    </location>
</feature>
<comment type="caution">
    <text evidence="3">The sequence shown here is derived from an EMBL/GenBank/DDBJ whole genome shotgun (WGS) entry which is preliminary data.</text>
</comment>
<feature type="domain" description="AB hydrolase-1" evidence="2">
    <location>
        <begin position="69"/>
        <end position="168"/>
    </location>
</feature>
<dbReference type="GO" id="GO:0016020">
    <property type="term" value="C:membrane"/>
    <property type="evidence" value="ECO:0007669"/>
    <property type="project" value="TreeGrafter"/>
</dbReference>
<proteinExistence type="predicted"/>
<dbReference type="Gene3D" id="3.40.50.1820">
    <property type="entry name" value="alpha/beta hydrolase"/>
    <property type="match status" value="1"/>
</dbReference>
<evidence type="ECO:0000313" key="4">
    <source>
        <dbReference type="Proteomes" id="UP000249555"/>
    </source>
</evidence>
<dbReference type="EMBL" id="QFMX01000009">
    <property type="protein sequence ID" value="PZO72972.1"/>
    <property type="molecule type" value="Genomic_DNA"/>
</dbReference>
<dbReference type="InterPro" id="IPR000639">
    <property type="entry name" value="Epox_hydrolase-like"/>
</dbReference>
<dbReference type="PRINTS" id="PR00111">
    <property type="entry name" value="ABHYDROLASE"/>
</dbReference>
<dbReference type="Proteomes" id="UP000249555">
    <property type="component" value="Unassembled WGS sequence"/>
</dbReference>
<keyword evidence="1" id="KW-0732">Signal</keyword>
<dbReference type="PANTHER" id="PTHR43798">
    <property type="entry name" value="MONOACYLGLYCEROL LIPASE"/>
    <property type="match status" value="1"/>
</dbReference>
<accession>A0A2W4YXK0</accession>
<evidence type="ECO:0000259" key="2">
    <source>
        <dbReference type="Pfam" id="PF00561"/>
    </source>
</evidence>
<dbReference type="InterPro" id="IPR000073">
    <property type="entry name" value="AB_hydrolase_1"/>
</dbReference>
<dbReference type="InterPro" id="IPR029058">
    <property type="entry name" value="AB_hydrolase_fold"/>
</dbReference>
<evidence type="ECO:0000256" key="1">
    <source>
        <dbReference type="SAM" id="SignalP"/>
    </source>
</evidence>
<sequence length="339" mass="37138">MQAGLMMLAMPVAALLMGAAPVPQVPDLGPQLERFTYPWPVQTMEVDIVGSPAQMAFMDIAPQRPNGRTVVLLHGKNFCGATWGSTARALIDTGYRVIVPDQIGFCKSSKPRAAQYSFEMLATFTKRLLESRGITRATIVGHSMGGMLAMRYAILYPASVEKLVLVNPLGLKDRGEEGVPYTDVDSLWANEKKASYASIKAYQLENYYHGVWRPAYDRWVWMQAGMYQGAGRDTVALAQAKTSEMIKTQPVAHELYRITPSTTLMIGALDKTAFGRAQAPANLRKSLEAIPAVAPRAVKQMPNANLVMLEGLGHSPQVEDPARFEKALLTAIATPSVRR</sequence>
<evidence type="ECO:0000313" key="3">
    <source>
        <dbReference type="EMBL" id="PZO72972.1"/>
    </source>
</evidence>
<name>A0A2W4YXK0_9SPHN</name>
<dbReference type="Pfam" id="PF00561">
    <property type="entry name" value="Abhydrolase_1"/>
    <property type="match status" value="1"/>
</dbReference>
<dbReference type="GO" id="GO:0046464">
    <property type="term" value="P:acylglycerol catabolic process"/>
    <property type="evidence" value="ECO:0007669"/>
    <property type="project" value="TreeGrafter"/>
</dbReference>
<dbReference type="InterPro" id="IPR050266">
    <property type="entry name" value="AB_hydrolase_sf"/>
</dbReference>
<dbReference type="AlphaFoldDB" id="A0A2W4YXK0"/>
<protein>
    <submittedName>
        <fullName evidence="3">Alpha/beta hydrolase</fullName>
    </submittedName>
</protein>
<dbReference type="SUPFAM" id="SSF53474">
    <property type="entry name" value="alpha/beta-Hydrolases"/>
    <property type="match status" value="1"/>
</dbReference>
<gene>
    <name evidence="3" type="ORF">DI640_10900</name>
</gene>
<dbReference type="PANTHER" id="PTHR43798:SF33">
    <property type="entry name" value="HYDROLASE, PUTATIVE (AFU_ORTHOLOGUE AFUA_2G14860)-RELATED"/>
    <property type="match status" value="1"/>
</dbReference>
<organism evidence="3 4">
    <name type="scientific">Sphingomonas taxi</name>
    <dbReference type="NCBI Taxonomy" id="1549858"/>
    <lineage>
        <taxon>Bacteria</taxon>
        <taxon>Pseudomonadati</taxon>
        <taxon>Pseudomonadota</taxon>
        <taxon>Alphaproteobacteria</taxon>
        <taxon>Sphingomonadales</taxon>
        <taxon>Sphingomonadaceae</taxon>
        <taxon>Sphingomonas</taxon>
    </lineage>
</organism>
<dbReference type="PRINTS" id="PR00412">
    <property type="entry name" value="EPOXHYDRLASE"/>
</dbReference>
<feature type="chain" id="PRO_5015875862" evidence="1">
    <location>
        <begin position="20"/>
        <end position="339"/>
    </location>
</feature>
<reference evidence="3 4" key="1">
    <citation type="submission" date="2017-08" db="EMBL/GenBank/DDBJ databases">
        <title>Infants hospitalized years apart are colonized by the same room-sourced microbial strains.</title>
        <authorList>
            <person name="Brooks B."/>
            <person name="Olm M.R."/>
            <person name="Firek B.A."/>
            <person name="Baker R."/>
            <person name="Thomas B.C."/>
            <person name="Morowitz M.J."/>
            <person name="Banfield J.F."/>
        </authorList>
    </citation>
    <scope>NUCLEOTIDE SEQUENCE [LARGE SCALE GENOMIC DNA]</scope>
    <source>
        <strain evidence="3">S2_018_000_R3_119</strain>
    </source>
</reference>